<evidence type="ECO:0000313" key="3">
    <source>
        <dbReference type="EMBL" id="SFK46629.1"/>
    </source>
</evidence>
<dbReference type="EMBL" id="FORX01000026">
    <property type="protein sequence ID" value="SFK46629.1"/>
    <property type="molecule type" value="Genomic_DNA"/>
</dbReference>
<dbReference type="InterPro" id="IPR050855">
    <property type="entry name" value="NDM-1-like"/>
</dbReference>
<evidence type="ECO:0000313" key="4">
    <source>
        <dbReference type="Proteomes" id="UP000198635"/>
    </source>
</evidence>
<dbReference type="OrthoDB" id="5290005at2"/>
<dbReference type="Pfam" id="PF00753">
    <property type="entry name" value="Lactamase_B"/>
    <property type="match status" value="1"/>
</dbReference>
<feature type="domain" description="Metallo-beta-lactamase" evidence="2">
    <location>
        <begin position="16"/>
        <end position="194"/>
    </location>
</feature>
<proteinExistence type="inferred from homology"/>
<evidence type="ECO:0000259" key="2">
    <source>
        <dbReference type="SMART" id="SM00849"/>
    </source>
</evidence>
<evidence type="ECO:0000256" key="1">
    <source>
        <dbReference type="ARBA" id="ARBA00005250"/>
    </source>
</evidence>
<accession>A0A1I3ZST9</accession>
<dbReference type="Gene3D" id="3.60.15.10">
    <property type="entry name" value="Ribonuclease Z/Hydroxyacylglutathione hydrolase-like"/>
    <property type="match status" value="1"/>
</dbReference>
<dbReference type="AlphaFoldDB" id="A0A1I3ZST9"/>
<name>A0A1I3ZST9_9BACT</name>
<reference evidence="4" key="1">
    <citation type="submission" date="2016-10" db="EMBL/GenBank/DDBJ databases">
        <authorList>
            <person name="Varghese N."/>
            <person name="Submissions S."/>
        </authorList>
    </citation>
    <scope>NUCLEOTIDE SEQUENCE [LARGE SCALE GENOMIC DNA]</scope>
    <source>
        <strain evidence="4">DSM 5918</strain>
    </source>
</reference>
<dbReference type="RefSeq" id="WP_092379194.1">
    <property type="nucleotide sequence ID" value="NZ_FORX01000026.1"/>
</dbReference>
<dbReference type="InterPro" id="IPR036866">
    <property type="entry name" value="RibonucZ/Hydroxyglut_hydro"/>
</dbReference>
<dbReference type="SMART" id="SM00849">
    <property type="entry name" value="Lactamase_B"/>
    <property type="match status" value="1"/>
</dbReference>
<comment type="similarity">
    <text evidence="1">Belongs to the metallo-beta-lactamase superfamily. Class-B beta-lactamase family.</text>
</comment>
<dbReference type="Proteomes" id="UP000198635">
    <property type="component" value="Unassembled WGS sequence"/>
</dbReference>
<organism evidence="3 4">
    <name type="scientific">Desulfomicrobium apsheronum</name>
    <dbReference type="NCBI Taxonomy" id="52560"/>
    <lineage>
        <taxon>Bacteria</taxon>
        <taxon>Pseudomonadati</taxon>
        <taxon>Thermodesulfobacteriota</taxon>
        <taxon>Desulfovibrionia</taxon>
        <taxon>Desulfovibrionales</taxon>
        <taxon>Desulfomicrobiaceae</taxon>
        <taxon>Desulfomicrobium</taxon>
    </lineage>
</organism>
<sequence>MSHFSAIHEIDAGEFSVRSVLIRGTRFCLIWDTLTSPRDMTRFAQICAGQQCLAVYSHADWDHVQGTAALDNPVIIGHSDCARRFEVEARQTLVAMQAREPGRWDEVKLIPPHITFEGRLDLDLGGLTVQLHSLPGHTPDTLVAFIPEMELLLAGDAVELPLPCVPAGCNLDAWIEELLRWRKHPGACRIIPSHGPMGGKEILDGTIDYLDGLRRGENMLLPEGLSPFYVTTHRDNLSNRGIGSGS</sequence>
<dbReference type="STRING" id="52560.SAMN04488082_12636"/>
<dbReference type="PANTHER" id="PTHR42951:SF4">
    <property type="entry name" value="ACYL-COENZYME A THIOESTERASE MBLAC2"/>
    <property type="match status" value="1"/>
</dbReference>
<dbReference type="PANTHER" id="PTHR42951">
    <property type="entry name" value="METALLO-BETA-LACTAMASE DOMAIN-CONTAINING"/>
    <property type="match status" value="1"/>
</dbReference>
<protein>
    <submittedName>
        <fullName evidence="3">Glyoxylase, beta-lactamase superfamily II</fullName>
    </submittedName>
</protein>
<dbReference type="SUPFAM" id="SSF56281">
    <property type="entry name" value="Metallo-hydrolase/oxidoreductase"/>
    <property type="match status" value="1"/>
</dbReference>
<dbReference type="InterPro" id="IPR001279">
    <property type="entry name" value="Metallo-B-lactamas"/>
</dbReference>
<keyword evidence="4" id="KW-1185">Reference proteome</keyword>
<dbReference type="GO" id="GO:0017001">
    <property type="term" value="P:antibiotic catabolic process"/>
    <property type="evidence" value="ECO:0007669"/>
    <property type="project" value="UniProtKB-ARBA"/>
</dbReference>
<gene>
    <name evidence="3" type="ORF">SAMN04488082_12636</name>
</gene>